<dbReference type="Pfam" id="PF14054">
    <property type="entry name" value="DUF4249"/>
    <property type="match status" value="1"/>
</dbReference>
<comment type="caution">
    <text evidence="1">The sequence shown here is derived from an EMBL/GenBank/DDBJ whole genome shotgun (WGS) entry which is preliminary data.</text>
</comment>
<accession>A0ABS9KJ62</accession>
<name>A0ABS9KJ62_9BACT</name>
<keyword evidence="2" id="KW-1185">Reference proteome</keyword>
<protein>
    <submittedName>
        <fullName evidence="1">DUF4249 domain-containing protein</fullName>
    </submittedName>
</protein>
<dbReference type="EMBL" id="JAKLWS010000046">
    <property type="protein sequence ID" value="MCG2590842.1"/>
    <property type="molecule type" value="Genomic_DNA"/>
</dbReference>
<proteinExistence type="predicted"/>
<evidence type="ECO:0000313" key="2">
    <source>
        <dbReference type="Proteomes" id="UP001165366"/>
    </source>
</evidence>
<dbReference type="Proteomes" id="UP001165366">
    <property type="component" value="Unassembled WGS sequence"/>
</dbReference>
<evidence type="ECO:0000313" key="1">
    <source>
        <dbReference type="EMBL" id="MCG2590842.1"/>
    </source>
</evidence>
<dbReference type="RefSeq" id="WP_237856336.1">
    <property type="nucleotide sequence ID" value="NZ_JAKLWS010000046.1"/>
</dbReference>
<dbReference type="InterPro" id="IPR025345">
    <property type="entry name" value="DUF4249"/>
</dbReference>
<reference evidence="1" key="2">
    <citation type="submission" date="2024-05" db="EMBL/GenBank/DDBJ databases">
        <title>Rhodohalobacter halophilus gen. nov., sp. nov., a moderately halophilic member of the family Balneolaceae.</title>
        <authorList>
            <person name="Xia J."/>
        </authorList>
    </citation>
    <scope>NUCLEOTIDE SEQUENCE</scope>
    <source>
        <strain evidence="1">WB101</strain>
    </source>
</reference>
<reference evidence="1" key="1">
    <citation type="submission" date="2022-01" db="EMBL/GenBank/DDBJ databases">
        <authorList>
            <person name="Wang Y."/>
        </authorList>
    </citation>
    <scope>NUCLEOTIDE SEQUENCE</scope>
    <source>
        <strain evidence="1">WB101</strain>
    </source>
</reference>
<dbReference type="PROSITE" id="PS51257">
    <property type="entry name" value="PROKAR_LIPOPROTEIN"/>
    <property type="match status" value="1"/>
</dbReference>
<gene>
    <name evidence="1" type="ORF">L6773_19890</name>
</gene>
<sequence length="296" mass="33330">MRKFLFIIPLLVLAAACDQYDQDSYKEYVVVESFAVANDSLPSVFVTTTARANQQYDSSDVVLNNADVQIVLLDESGSDEEVFGYIYSSEQERYIPQNKQHRMLPRRTYRLDVSFEDRDEIIHASTTIPDDFEVINEIPETIFYQSENQLELILSETERTQTQNIFVFTAIALHARIDNMTPFYFAALDEDGVELSDFQVNSSGLINEDNFTQNQDGTITLKYPWLGVAFYGETQIVTQSVDKNIADLVRSQDVQLGGSTLSPGEIPNLIYNVEGGIGIFGSLASDTVSTIFLNPF</sequence>
<organism evidence="1 2">
    <name type="scientific">Rhodohalobacter sulfatireducens</name>
    <dbReference type="NCBI Taxonomy" id="2911366"/>
    <lineage>
        <taxon>Bacteria</taxon>
        <taxon>Pseudomonadati</taxon>
        <taxon>Balneolota</taxon>
        <taxon>Balneolia</taxon>
        <taxon>Balneolales</taxon>
        <taxon>Balneolaceae</taxon>
        <taxon>Rhodohalobacter</taxon>
    </lineage>
</organism>